<dbReference type="Pfam" id="PF06808">
    <property type="entry name" value="DctM"/>
    <property type="match status" value="1"/>
</dbReference>
<dbReference type="NCBIfam" id="TIGR00786">
    <property type="entry name" value="dctM"/>
    <property type="match status" value="1"/>
</dbReference>
<keyword evidence="7" id="KW-0813">Transport</keyword>
<dbReference type="GO" id="GO:0022857">
    <property type="term" value="F:transmembrane transporter activity"/>
    <property type="evidence" value="ECO:0007669"/>
    <property type="project" value="UniProtKB-UniRule"/>
</dbReference>
<feature type="transmembrane region" description="Helical" evidence="7">
    <location>
        <begin position="412"/>
        <end position="433"/>
    </location>
</feature>
<dbReference type="PANTHER" id="PTHR33362:SF2">
    <property type="entry name" value="TRAP TRANSPORTER LARGE PERMEASE PROTEIN"/>
    <property type="match status" value="1"/>
</dbReference>
<comment type="caution">
    <text evidence="9">The sequence shown here is derived from an EMBL/GenBank/DDBJ whole genome shotgun (WGS) entry which is preliminary data.</text>
</comment>
<evidence type="ECO:0000313" key="10">
    <source>
        <dbReference type="Proteomes" id="UP000186216"/>
    </source>
</evidence>
<keyword evidence="6 7" id="KW-0472">Membrane</keyword>
<evidence type="ECO:0000256" key="6">
    <source>
        <dbReference type="ARBA" id="ARBA00023136"/>
    </source>
</evidence>
<feature type="transmembrane region" description="Helical" evidence="7">
    <location>
        <begin position="68"/>
        <end position="92"/>
    </location>
</feature>
<dbReference type="RefSeq" id="WP_272848019.1">
    <property type="nucleotide sequence ID" value="NZ_CP067140.1"/>
</dbReference>
<name>A0AA45W1R3_9RHOB</name>
<feature type="transmembrane region" description="Helical" evidence="7">
    <location>
        <begin position="256"/>
        <end position="273"/>
    </location>
</feature>
<protein>
    <recommendedName>
        <fullName evidence="7">TRAP transporter large permease protein</fullName>
    </recommendedName>
</protein>
<proteinExistence type="inferred from homology"/>
<feature type="transmembrane region" description="Helical" evidence="7">
    <location>
        <begin position="7"/>
        <end position="28"/>
    </location>
</feature>
<dbReference type="PIRSF" id="PIRSF006066">
    <property type="entry name" value="HI0050"/>
    <property type="match status" value="1"/>
</dbReference>
<dbReference type="AlphaFoldDB" id="A0AA45W1R3"/>
<keyword evidence="2" id="KW-1003">Cell membrane</keyword>
<feature type="transmembrane region" description="Helical" evidence="7">
    <location>
        <begin position="112"/>
        <end position="133"/>
    </location>
</feature>
<evidence type="ECO:0000256" key="3">
    <source>
        <dbReference type="ARBA" id="ARBA00022519"/>
    </source>
</evidence>
<dbReference type="Proteomes" id="UP000186216">
    <property type="component" value="Unassembled WGS sequence"/>
</dbReference>
<evidence type="ECO:0000256" key="7">
    <source>
        <dbReference type="RuleBase" id="RU369079"/>
    </source>
</evidence>
<feature type="transmembrane region" description="Helical" evidence="7">
    <location>
        <begin position="285"/>
        <end position="306"/>
    </location>
</feature>
<feature type="domain" description="TRAP C4-dicarboxylate transport system permease DctM subunit" evidence="8">
    <location>
        <begin position="19"/>
        <end position="429"/>
    </location>
</feature>
<evidence type="ECO:0000256" key="4">
    <source>
        <dbReference type="ARBA" id="ARBA00022692"/>
    </source>
</evidence>
<keyword evidence="4 7" id="KW-0812">Transmembrane</keyword>
<dbReference type="GO" id="GO:0005886">
    <property type="term" value="C:plasma membrane"/>
    <property type="evidence" value="ECO:0007669"/>
    <property type="project" value="UniProtKB-SubCell"/>
</dbReference>
<evidence type="ECO:0000313" key="9">
    <source>
        <dbReference type="EMBL" id="SIS61800.1"/>
    </source>
</evidence>
<comment type="function">
    <text evidence="7">Part of the tripartite ATP-independent periplasmic (TRAP) transport system.</text>
</comment>
<comment type="subunit">
    <text evidence="7">The complex comprises the extracytoplasmic solute receptor protein and the two transmembrane proteins.</text>
</comment>
<keyword evidence="3 7" id="KW-0997">Cell inner membrane</keyword>
<dbReference type="PANTHER" id="PTHR33362">
    <property type="entry name" value="SIALIC ACID TRAP TRANSPORTER PERMEASE PROTEIN SIAT-RELATED"/>
    <property type="match status" value="1"/>
</dbReference>
<comment type="subcellular location">
    <subcellularLocation>
        <location evidence="1 7">Cell inner membrane</location>
        <topology evidence="1 7">Multi-pass membrane protein</topology>
    </subcellularLocation>
</comment>
<feature type="transmembrane region" description="Helical" evidence="7">
    <location>
        <begin position="371"/>
        <end position="392"/>
    </location>
</feature>
<dbReference type="InterPro" id="IPR010656">
    <property type="entry name" value="DctM"/>
</dbReference>
<feature type="transmembrane region" description="Helical" evidence="7">
    <location>
        <begin position="34"/>
        <end position="56"/>
    </location>
</feature>
<feature type="transmembrane region" description="Helical" evidence="7">
    <location>
        <begin position="184"/>
        <end position="207"/>
    </location>
</feature>
<dbReference type="EMBL" id="FTOU01000002">
    <property type="protein sequence ID" value="SIS61800.1"/>
    <property type="molecule type" value="Genomic_DNA"/>
</dbReference>
<evidence type="ECO:0000256" key="2">
    <source>
        <dbReference type="ARBA" id="ARBA00022475"/>
    </source>
</evidence>
<feature type="transmembrane region" description="Helical" evidence="7">
    <location>
        <begin position="227"/>
        <end position="250"/>
    </location>
</feature>
<dbReference type="InterPro" id="IPR004681">
    <property type="entry name" value="TRAP_DctM"/>
</dbReference>
<evidence type="ECO:0000256" key="5">
    <source>
        <dbReference type="ARBA" id="ARBA00022989"/>
    </source>
</evidence>
<feature type="transmembrane region" description="Helical" evidence="7">
    <location>
        <begin position="326"/>
        <end position="359"/>
    </location>
</feature>
<feature type="transmembrane region" description="Helical" evidence="7">
    <location>
        <begin position="145"/>
        <end position="164"/>
    </location>
</feature>
<evidence type="ECO:0000259" key="8">
    <source>
        <dbReference type="Pfam" id="PF06808"/>
    </source>
</evidence>
<sequence>MTAFLDLMLEPGFAAFVLFVLFFGLLALGTPISVAIGVSSIVTGLAYFPPDVIYFVAAQKMFSGIDSFTLLAIPFFILAGNIMNKGGIAIRLINLAKLVGGRLPGALAHTNIIANMLFGSISGSSIAAAAAVGGTMGPLQKKENYDPAFSAAVNIASAPTGILIPPSGPLILFSLVSGGTSISALFVGGYVPGILMGLSVMLVAGVIAHRRGYRIERQPDMSEAMQIVIGALPSLMMVVVVIGGIVIGAFTATEGAAVAVLYSFGLSLFYRMASWREYAEVLCSSAVMTCAILFLIATSGIMSYVMTVAGIPDIIAETILTFDNPLIVLLIMNISLLVIGFFMDLTPAVLIFTPIFLPIAGEIGMDPVQLGIMMIFNLGVGSMTPPVGSVLFVGCSVANLRIEQVAKPLLPFLAVLVLSLMLVSYVPALTLGLPRLFGLM</sequence>
<keyword evidence="5 7" id="KW-1133">Transmembrane helix</keyword>
<comment type="similarity">
    <text evidence="7">Belongs to the TRAP transporter large permease family.</text>
</comment>
<accession>A0AA45W1R3</accession>
<gene>
    <name evidence="9" type="ORF">SAMN05421772_1025</name>
</gene>
<reference evidence="9 10" key="1">
    <citation type="submission" date="2017-01" db="EMBL/GenBank/DDBJ databases">
        <authorList>
            <person name="Varghese N."/>
            <person name="Submissions S."/>
        </authorList>
    </citation>
    <scope>NUCLEOTIDE SEQUENCE [LARGE SCALE GENOMIC DNA]</scope>
    <source>
        <strain evidence="9 10">DSM 18447</strain>
    </source>
</reference>
<evidence type="ECO:0000256" key="1">
    <source>
        <dbReference type="ARBA" id="ARBA00004429"/>
    </source>
</evidence>
<organism evidence="9 10">
    <name type="scientific">Paracoccus saliphilus</name>
    <dbReference type="NCBI Taxonomy" id="405559"/>
    <lineage>
        <taxon>Bacteria</taxon>
        <taxon>Pseudomonadati</taxon>
        <taxon>Pseudomonadota</taxon>
        <taxon>Alphaproteobacteria</taxon>
        <taxon>Rhodobacterales</taxon>
        <taxon>Paracoccaceae</taxon>
        <taxon>Paracoccus</taxon>
    </lineage>
</organism>